<name>B4H0D7_DROPE</name>
<dbReference type="OMA" id="NTHCHPT"/>
<feature type="region of interest" description="Disordered" evidence="1">
    <location>
        <begin position="85"/>
        <end position="116"/>
    </location>
</feature>
<reference evidence="2 3" key="1">
    <citation type="journal article" date="2007" name="Nature">
        <title>Evolution of genes and genomes on the Drosophila phylogeny.</title>
        <authorList>
            <consortium name="Drosophila 12 Genomes Consortium"/>
            <person name="Clark A.G."/>
            <person name="Eisen M.B."/>
            <person name="Smith D.R."/>
            <person name="Bergman C.M."/>
            <person name="Oliver B."/>
            <person name="Markow T.A."/>
            <person name="Kaufman T.C."/>
            <person name="Kellis M."/>
            <person name="Gelbart W."/>
            <person name="Iyer V.N."/>
            <person name="Pollard D.A."/>
            <person name="Sackton T.B."/>
            <person name="Larracuente A.M."/>
            <person name="Singh N.D."/>
            <person name="Abad J.P."/>
            <person name="Abt D.N."/>
            <person name="Adryan B."/>
            <person name="Aguade M."/>
            <person name="Akashi H."/>
            <person name="Anderson W.W."/>
            <person name="Aquadro C.F."/>
            <person name="Ardell D.H."/>
            <person name="Arguello R."/>
            <person name="Artieri C.G."/>
            <person name="Barbash D.A."/>
            <person name="Barker D."/>
            <person name="Barsanti P."/>
            <person name="Batterham P."/>
            <person name="Batzoglou S."/>
            <person name="Begun D."/>
            <person name="Bhutkar A."/>
            <person name="Blanco E."/>
            <person name="Bosak S.A."/>
            <person name="Bradley R.K."/>
            <person name="Brand A.D."/>
            <person name="Brent M.R."/>
            <person name="Brooks A.N."/>
            <person name="Brown R.H."/>
            <person name="Butlin R.K."/>
            <person name="Caggese C."/>
            <person name="Calvi B.R."/>
            <person name="Bernardo de Carvalho A."/>
            <person name="Caspi A."/>
            <person name="Castrezana S."/>
            <person name="Celniker S.E."/>
            <person name="Chang J.L."/>
            <person name="Chapple C."/>
            <person name="Chatterji S."/>
            <person name="Chinwalla A."/>
            <person name="Civetta A."/>
            <person name="Clifton S.W."/>
            <person name="Comeron J.M."/>
            <person name="Costello J.C."/>
            <person name="Coyne J.A."/>
            <person name="Daub J."/>
            <person name="David R.G."/>
            <person name="Delcher A.L."/>
            <person name="Delehaunty K."/>
            <person name="Do C.B."/>
            <person name="Ebling H."/>
            <person name="Edwards K."/>
            <person name="Eickbush T."/>
            <person name="Evans J.D."/>
            <person name="Filipski A."/>
            <person name="Findeiss S."/>
            <person name="Freyhult E."/>
            <person name="Fulton L."/>
            <person name="Fulton R."/>
            <person name="Garcia A.C."/>
            <person name="Gardiner A."/>
            <person name="Garfield D.A."/>
            <person name="Garvin B.E."/>
            <person name="Gibson G."/>
            <person name="Gilbert D."/>
            <person name="Gnerre S."/>
            <person name="Godfrey J."/>
            <person name="Good R."/>
            <person name="Gotea V."/>
            <person name="Gravely B."/>
            <person name="Greenberg A.J."/>
            <person name="Griffiths-Jones S."/>
            <person name="Gross S."/>
            <person name="Guigo R."/>
            <person name="Gustafson E.A."/>
            <person name="Haerty W."/>
            <person name="Hahn M.W."/>
            <person name="Halligan D.L."/>
            <person name="Halpern A.L."/>
            <person name="Halter G.M."/>
            <person name="Han M.V."/>
            <person name="Heger A."/>
            <person name="Hillier L."/>
            <person name="Hinrichs A.S."/>
            <person name="Holmes I."/>
            <person name="Hoskins R.A."/>
            <person name="Hubisz M.J."/>
            <person name="Hultmark D."/>
            <person name="Huntley M.A."/>
            <person name="Jaffe D.B."/>
            <person name="Jagadeeshan S."/>
            <person name="Jeck W.R."/>
            <person name="Johnson J."/>
            <person name="Jones C.D."/>
            <person name="Jordan W.C."/>
            <person name="Karpen G.H."/>
            <person name="Kataoka E."/>
            <person name="Keightley P.D."/>
            <person name="Kheradpour P."/>
            <person name="Kirkness E.F."/>
            <person name="Koerich L.B."/>
            <person name="Kristiansen K."/>
            <person name="Kudrna D."/>
            <person name="Kulathinal R.J."/>
            <person name="Kumar S."/>
            <person name="Kwok R."/>
            <person name="Lander E."/>
            <person name="Langley C.H."/>
            <person name="Lapoint R."/>
            <person name="Lazzaro B.P."/>
            <person name="Lee S.J."/>
            <person name="Levesque L."/>
            <person name="Li R."/>
            <person name="Lin C.F."/>
            <person name="Lin M.F."/>
            <person name="Lindblad-Toh K."/>
            <person name="Llopart A."/>
            <person name="Long M."/>
            <person name="Low L."/>
            <person name="Lozovsky E."/>
            <person name="Lu J."/>
            <person name="Luo M."/>
            <person name="Machado C.A."/>
            <person name="Makalowski W."/>
            <person name="Marzo M."/>
            <person name="Matsuda M."/>
            <person name="Matzkin L."/>
            <person name="McAllister B."/>
            <person name="McBride C.S."/>
            <person name="McKernan B."/>
            <person name="McKernan K."/>
            <person name="Mendez-Lago M."/>
            <person name="Minx P."/>
            <person name="Mollenhauer M.U."/>
            <person name="Montooth K."/>
            <person name="Mount S.M."/>
            <person name="Mu X."/>
            <person name="Myers E."/>
            <person name="Negre B."/>
            <person name="Newfeld S."/>
            <person name="Nielsen R."/>
            <person name="Noor M.A."/>
            <person name="O'Grady P."/>
            <person name="Pachter L."/>
            <person name="Papaceit M."/>
            <person name="Parisi M.J."/>
            <person name="Parisi M."/>
            <person name="Parts L."/>
            <person name="Pedersen J.S."/>
            <person name="Pesole G."/>
            <person name="Phillippy A.M."/>
            <person name="Ponting C.P."/>
            <person name="Pop M."/>
            <person name="Porcelli D."/>
            <person name="Powell J.R."/>
            <person name="Prohaska S."/>
            <person name="Pruitt K."/>
            <person name="Puig M."/>
            <person name="Quesneville H."/>
            <person name="Ram K.R."/>
            <person name="Rand D."/>
            <person name="Rasmussen M.D."/>
            <person name="Reed L.K."/>
            <person name="Reenan R."/>
            <person name="Reily A."/>
            <person name="Remington K.A."/>
            <person name="Rieger T.T."/>
            <person name="Ritchie M.G."/>
            <person name="Robin C."/>
            <person name="Rogers Y.H."/>
            <person name="Rohde C."/>
            <person name="Rozas J."/>
            <person name="Rubenfield M.J."/>
            <person name="Ruiz A."/>
            <person name="Russo S."/>
            <person name="Salzberg S.L."/>
            <person name="Sanchez-Gracia A."/>
            <person name="Saranga D.J."/>
            <person name="Sato H."/>
            <person name="Schaeffer S.W."/>
            <person name="Schatz M.C."/>
            <person name="Schlenke T."/>
            <person name="Schwartz R."/>
            <person name="Segarra C."/>
            <person name="Singh R.S."/>
            <person name="Sirot L."/>
            <person name="Sirota M."/>
            <person name="Sisneros N.B."/>
            <person name="Smith C.D."/>
            <person name="Smith T.F."/>
            <person name="Spieth J."/>
            <person name="Stage D.E."/>
            <person name="Stark A."/>
            <person name="Stephan W."/>
            <person name="Strausberg R.L."/>
            <person name="Strempel S."/>
            <person name="Sturgill D."/>
            <person name="Sutton G."/>
            <person name="Sutton G.G."/>
            <person name="Tao W."/>
            <person name="Teichmann S."/>
            <person name="Tobari Y.N."/>
            <person name="Tomimura Y."/>
            <person name="Tsolas J.M."/>
            <person name="Valente V.L."/>
            <person name="Venter E."/>
            <person name="Venter J.C."/>
            <person name="Vicario S."/>
            <person name="Vieira F.G."/>
            <person name="Vilella A.J."/>
            <person name="Villasante A."/>
            <person name="Walenz B."/>
            <person name="Wang J."/>
            <person name="Wasserman M."/>
            <person name="Watts T."/>
            <person name="Wilson D."/>
            <person name="Wilson R.K."/>
            <person name="Wing R.A."/>
            <person name="Wolfner M.F."/>
            <person name="Wong A."/>
            <person name="Wong G.K."/>
            <person name="Wu C.I."/>
            <person name="Wu G."/>
            <person name="Yamamoto D."/>
            <person name="Yang H.P."/>
            <person name="Yang S.P."/>
            <person name="Yorke J.A."/>
            <person name="Yoshida K."/>
            <person name="Zdobnov E."/>
            <person name="Zhang P."/>
            <person name="Zhang Y."/>
            <person name="Zimin A.V."/>
            <person name="Baldwin J."/>
            <person name="Abdouelleil A."/>
            <person name="Abdulkadir J."/>
            <person name="Abebe A."/>
            <person name="Abera B."/>
            <person name="Abreu J."/>
            <person name="Acer S.C."/>
            <person name="Aftuck L."/>
            <person name="Alexander A."/>
            <person name="An P."/>
            <person name="Anderson E."/>
            <person name="Anderson S."/>
            <person name="Arachi H."/>
            <person name="Azer M."/>
            <person name="Bachantsang P."/>
            <person name="Barry A."/>
            <person name="Bayul T."/>
            <person name="Berlin A."/>
            <person name="Bessette D."/>
            <person name="Bloom T."/>
            <person name="Blye J."/>
            <person name="Boguslavskiy L."/>
            <person name="Bonnet C."/>
            <person name="Boukhgalter B."/>
            <person name="Bourzgui I."/>
            <person name="Brown A."/>
            <person name="Cahill P."/>
            <person name="Channer S."/>
            <person name="Cheshatsang Y."/>
            <person name="Chuda L."/>
            <person name="Citroen M."/>
            <person name="Collymore A."/>
            <person name="Cooke P."/>
            <person name="Costello M."/>
            <person name="D'Aco K."/>
            <person name="Daza R."/>
            <person name="De Haan G."/>
            <person name="DeGray S."/>
            <person name="DeMaso C."/>
            <person name="Dhargay N."/>
            <person name="Dooley K."/>
            <person name="Dooley E."/>
            <person name="Doricent M."/>
            <person name="Dorje P."/>
            <person name="Dorjee K."/>
            <person name="Dupes A."/>
            <person name="Elong R."/>
            <person name="Falk J."/>
            <person name="Farina A."/>
            <person name="Faro S."/>
            <person name="Ferguson D."/>
            <person name="Fisher S."/>
            <person name="Foley C.D."/>
            <person name="Franke A."/>
            <person name="Friedrich D."/>
            <person name="Gadbois L."/>
            <person name="Gearin G."/>
            <person name="Gearin C.R."/>
            <person name="Giannoukos G."/>
            <person name="Goode T."/>
            <person name="Graham J."/>
            <person name="Grandbois E."/>
            <person name="Grewal S."/>
            <person name="Gyaltsen K."/>
            <person name="Hafez N."/>
            <person name="Hagos B."/>
            <person name="Hall J."/>
            <person name="Henson C."/>
            <person name="Hollinger A."/>
            <person name="Honan T."/>
            <person name="Huard M.D."/>
            <person name="Hughes L."/>
            <person name="Hurhula B."/>
            <person name="Husby M.E."/>
            <person name="Kamat A."/>
            <person name="Kanga B."/>
            <person name="Kashin S."/>
            <person name="Khazanovich D."/>
            <person name="Kisner P."/>
            <person name="Lance K."/>
            <person name="Lara M."/>
            <person name="Lee W."/>
            <person name="Lennon N."/>
            <person name="Letendre F."/>
            <person name="LeVine R."/>
            <person name="Lipovsky A."/>
            <person name="Liu X."/>
            <person name="Liu J."/>
            <person name="Liu S."/>
            <person name="Lokyitsang T."/>
            <person name="Lokyitsang Y."/>
            <person name="Lubonja R."/>
            <person name="Lui A."/>
            <person name="MacDonald P."/>
            <person name="Magnisalis V."/>
            <person name="Maru K."/>
            <person name="Matthews C."/>
            <person name="McCusker W."/>
            <person name="McDonough S."/>
            <person name="Mehta T."/>
            <person name="Meldrim J."/>
            <person name="Meneus L."/>
            <person name="Mihai O."/>
            <person name="Mihalev A."/>
            <person name="Mihova T."/>
            <person name="Mittelman R."/>
            <person name="Mlenga V."/>
            <person name="Montmayeur A."/>
            <person name="Mulrain L."/>
            <person name="Navidi A."/>
            <person name="Naylor J."/>
            <person name="Negash T."/>
            <person name="Nguyen T."/>
            <person name="Nguyen N."/>
            <person name="Nicol R."/>
            <person name="Norbu C."/>
            <person name="Norbu N."/>
            <person name="Novod N."/>
            <person name="O'Neill B."/>
            <person name="Osman S."/>
            <person name="Markiewicz E."/>
            <person name="Oyono O.L."/>
            <person name="Patti C."/>
            <person name="Phunkhang P."/>
            <person name="Pierre F."/>
            <person name="Priest M."/>
            <person name="Raghuraman S."/>
            <person name="Rege F."/>
            <person name="Reyes R."/>
            <person name="Rise C."/>
            <person name="Rogov P."/>
            <person name="Ross K."/>
            <person name="Ryan E."/>
            <person name="Settipalli S."/>
            <person name="Shea T."/>
            <person name="Sherpa N."/>
            <person name="Shi L."/>
            <person name="Shih D."/>
            <person name="Sparrow T."/>
            <person name="Spaulding J."/>
            <person name="Stalker J."/>
            <person name="Stange-Thomann N."/>
            <person name="Stavropoulos S."/>
            <person name="Stone C."/>
            <person name="Strader C."/>
            <person name="Tesfaye S."/>
            <person name="Thomson T."/>
            <person name="Thoulutsang Y."/>
            <person name="Thoulutsang D."/>
            <person name="Topham K."/>
            <person name="Topping I."/>
            <person name="Tsamla T."/>
            <person name="Vassiliev H."/>
            <person name="Vo A."/>
            <person name="Wangchuk T."/>
            <person name="Wangdi T."/>
            <person name="Weiand M."/>
            <person name="Wilkinson J."/>
            <person name="Wilson A."/>
            <person name="Yadav S."/>
            <person name="Young G."/>
            <person name="Yu Q."/>
            <person name="Zembek L."/>
            <person name="Zhong D."/>
            <person name="Zimmer A."/>
            <person name="Zwirko Z."/>
            <person name="Jaffe D.B."/>
            <person name="Alvarez P."/>
            <person name="Brockman W."/>
            <person name="Butler J."/>
            <person name="Chin C."/>
            <person name="Gnerre S."/>
            <person name="Grabherr M."/>
            <person name="Kleber M."/>
            <person name="Mauceli E."/>
            <person name="MacCallum I."/>
        </authorList>
    </citation>
    <scope>NUCLEOTIDE SEQUENCE [LARGE SCALE GENOMIC DNA]</scope>
    <source>
        <strain evidence="3">MSH-3 / Tucson 14011-0111.49</strain>
    </source>
</reference>
<feature type="compositionally biased region" description="Basic residues" evidence="1">
    <location>
        <begin position="182"/>
        <end position="194"/>
    </location>
</feature>
<feature type="compositionally biased region" description="Low complexity" evidence="1">
    <location>
        <begin position="37"/>
        <end position="55"/>
    </location>
</feature>
<organism evidence="3">
    <name type="scientific">Drosophila persimilis</name>
    <name type="common">Fruit fly</name>
    <dbReference type="NCBI Taxonomy" id="7234"/>
    <lineage>
        <taxon>Eukaryota</taxon>
        <taxon>Metazoa</taxon>
        <taxon>Ecdysozoa</taxon>
        <taxon>Arthropoda</taxon>
        <taxon>Hexapoda</taxon>
        <taxon>Insecta</taxon>
        <taxon>Pterygota</taxon>
        <taxon>Neoptera</taxon>
        <taxon>Endopterygota</taxon>
        <taxon>Diptera</taxon>
        <taxon>Brachycera</taxon>
        <taxon>Muscomorpha</taxon>
        <taxon>Ephydroidea</taxon>
        <taxon>Drosophilidae</taxon>
        <taxon>Drosophila</taxon>
        <taxon>Sophophora</taxon>
    </lineage>
</organism>
<gene>
    <name evidence="2" type="primary">Dper\GL14879</name>
    <name evidence="2" type="ORF">Dper_GL14879</name>
</gene>
<keyword evidence="3" id="KW-1185">Reference proteome</keyword>
<protein>
    <submittedName>
        <fullName evidence="2">GL14879</fullName>
    </submittedName>
</protein>
<dbReference type="OrthoDB" id="21085at2759"/>
<dbReference type="Proteomes" id="UP000008744">
    <property type="component" value="Unassembled WGS sequence"/>
</dbReference>
<dbReference type="STRING" id="7234.B4H0D7"/>
<proteinExistence type="predicted"/>
<accession>B4H0D7</accession>
<evidence type="ECO:0000313" key="2">
    <source>
        <dbReference type="EMBL" id="EDW29732.1"/>
    </source>
</evidence>
<evidence type="ECO:0000256" key="1">
    <source>
        <dbReference type="SAM" id="MobiDB-lite"/>
    </source>
</evidence>
<feature type="compositionally biased region" description="Polar residues" evidence="1">
    <location>
        <begin position="85"/>
        <end position="94"/>
    </location>
</feature>
<evidence type="ECO:0000313" key="3">
    <source>
        <dbReference type="Proteomes" id="UP000008744"/>
    </source>
</evidence>
<dbReference type="eggNOG" id="ENOG502TD91">
    <property type="taxonomic scope" value="Eukaryota"/>
</dbReference>
<dbReference type="HOGENOM" id="CLU_1416526_0_0_1"/>
<feature type="region of interest" description="Disordered" evidence="1">
    <location>
        <begin position="31"/>
        <end position="55"/>
    </location>
</feature>
<dbReference type="AlphaFoldDB" id="B4H0D7"/>
<dbReference type="EMBL" id="CH479200">
    <property type="protein sequence ID" value="EDW29732.1"/>
    <property type="molecule type" value="Genomic_DNA"/>
</dbReference>
<sequence length="194" mass="21385">MVNAVMDAIALLSSLASDLDVMLNDLRSAPSHATANQQQPLQQPQQQPQQQLQSRQLLQPLHHWQSISNNNLPHPMKTIRSANPTISAQNCPQNNRRRVAPKPLPRPPRRSRPAIASAAAAAREADDAEEDTDASDLANMTSPLSASAAATRIMGLSPEVKKVQRLPLWCHPHAPPSVQPRPQRRPSQRHHHHG</sequence>
<feature type="region of interest" description="Disordered" evidence="1">
    <location>
        <begin position="167"/>
        <end position="194"/>
    </location>
</feature>